<evidence type="ECO:0000256" key="2">
    <source>
        <dbReference type="ARBA" id="ARBA00005695"/>
    </source>
</evidence>
<feature type="domain" description="Solute-binding protein family 5" evidence="6">
    <location>
        <begin position="76"/>
        <end position="512"/>
    </location>
</feature>
<dbReference type="GO" id="GO:0015833">
    <property type="term" value="P:peptide transport"/>
    <property type="evidence" value="ECO:0007669"/>
    <property type="project" value="TreeGrafter"/>
</dbReference>
<sequence>MRRRTLLAQAGALSLAPRLTAAAAEPGLKTLRVAFNTGEVGFDPPLVSDQASVVINAHIFESLLTYDCLARPALLRPLTAAAMPEVSADFKRLVFTVRPGIFFADDPAFKGRPRELVAADYVYSIKRYYDPQVRTEHLYQFENAKLLGLSELRRRAQKSKQPFPYDEPVAGLRLLDRYRFEVNLAEPDPRFVHVFAAPGYSGAVAREVVEAYGDELMAHPVGTGPFRLKTWRRGSSVVLERNPGFREQIFDSLAPPGDAQAEAMAVHLRGRRLPLVDRVEVSIIIESQPRWLAFLGGELDQLLLPSEFATLAMPGGKLAPYLAQRGVQARSQVGAEIKHSYFNFDDPQVGGYTPEKVALRRAMALAYDAPTEAQRVYQGRAVAAQSLLVPHTYGYDPVLKTELSGSDRARANALLDLYGYADQDGDGYRENPDGSPLTLRMAATSSQRQRQINELWKKSMDSVGLRIQFEDGTFGELIKRALAGKLMMWGFTWTAGTPDGDFFLGMGYGPNAEQSNDARFRLSAFDKLYERQRRLPDGPERLALMQQANKLLLAYMPYIPHLHTINTDLCQPRVRGFMRHPFARDYWRYVDLV</sequence>
<evidence type="ECO:0000256" key="1">
    <source>
        <dbReference type="ARBA" id="ARBA00004196"/>
    </source>
</evidence>
<keyword evidence="4 5" id="KW-0732">Signal</keyword>
<comment type="similarity">
    <text evidence="2">Belongs to the bacterial solute-binding protein 5 family.</text>
</comment>
<dbReference type="PANTHER" id="PTHR30290:SF10">
    <property type="entry name" value="PERIPLASMIC OLIGOPEPTIDE-BINDING PROTEIN-RELATED"/>
    <property type="match status" value="1"/>
</dbReference>
<accession>A0A4R6QQG1</accession>
<proteinExistence type="inferred from homology"/>
<evidence type="ECO:0000256" key="4">
    <source>
        <dbReference type="ARBA" id="ARBA00022729"/>
    </source>
</evidence>
<keyword evidence="8" id="KW-1185">Reference proteome</keyword>
<feature type="signal peptide" evidence="5">
    <location>
        <begin position="1"/>
        <end position="23"/>
    </location>
</feature>
<evidence type="ECO:0000313" key="8">
    <source>
        <dbReference type="Proteomes" id="UP000295361"/>
    </source>
</evidence>
<dbReference type="InterPro" id="IPR000914">
    <property type="entry name" value="SBP_5_dom"/>
</dbReference>
<reference evidence="7 8" key="1">
    <citation type="submission" date="2019-03" db="EMBL/GenBank/DDBJ databases">
        <title>Genomic Encyclopedia of Type Strains, Phase IV (KMG-IV): sequencing the most valuable type-strain genomes for metagenomic binning, comparative biology and taxonomic classification.</title>
        <authorList>
            <person name="Goeker M."/>
        </authorList>
    </citation>
    <scope>NUCLEOTIDE SEQUENCE [LARGE SCALE GENOMIC DNA]</scope>
    <source>
        <strain evidence="7 8">DSM 16998</strain>
    </source>
</reference>
<gene>
    <name evidence="7" type="ORF">DES47_102709</name>
</gene>
<dbReference type="Proteomes" id="UP000295361">
    <property type="component" value="Unassembled WGS sequence"/>
</dbReference>
<dbReference type="Gene3D" id="3.10.105.10">
    <property type="entry name" value="Dipeptide-binding Protein, Domain 3"/>
    <property type="match status" value="1"/>
</dbReference>
<keyword evidence="3" id="KW-0813">Transport</keyword>
<dbReference type="OrthoDB" id="9801912at2"/>
<dbReference type="Gene3D" id="3.40.190.10">
    <property type="entry name" value="Periplasmic binding protein-like II"/>
    <property type="match status" value="1"/>
</dbReference>
<dbReference type="InterPro" id="IPR030678">
    <property type="entry name" value="Peptide/Ni-bd"/>
</dbReference>
<protein>
    <submittedName>
        <fullName evidence="7">ABC-type transport system substrate-binding protein</fullName>
    </submittedName>
</protein>
<feature type="chain" id="PRO_5020672173" evidence="5">
    <location>
        <begin position="24"/>
        <end position="593"/>
    </location>
</feature>
<dbReference type="PIRSF" id="PIRSF002741">
    <property type="entry name" value="MppA"/>
    <property type="match status" value="1"/>
</dbReference>
<evidence type="ECO:0000256" key="5">
    <source>
        <dbReference type="SAM" id="SignalP"/>
    </source>
</evidence>
<comment type="subcellular location">
    <subcellularLocation>
        <location evidence="1">Cell envelope</location>
    </subcellularLocation>
</comment>
<organism evidence="7 8">
    <name type="scientific">Roseateles toxinivorans</name>
    <dbReference type="NCBI Taxonomy" id="270368"/>
    <lineage>
        <taxon>Bacteria</taxon>
        <taxon>Pseudomonadati</taxon>
        <taxon>Pseudomonadota</taxon>
        <taxon>Betaproteobacteria</taxon>
        <taxon>Burkholderiales</taxon>
        <taxon>Sphaerotilaceae</taxon>
        <taxon>Roseateles</taxon>
    </lineage>
</organism>
<dbReference type="InterPro" id="IPR039424">
    <property type="entry name" value="SBP_5"/>
</dbReference>
<dbReference type="InParanoid" id="A0A4R6QQG1"/>
<dbReference type="GO" id="GO:1904680">
    <property type="term" value="F:peptide transmembrane transporter activity"/>
    <property type="evidence" value="ECO:0007669"/>
    <property type="project" value="TreeGrafter"/>
</dbReference>
<dbReference type="GO" id="GO:0030288">
    <property type="term" value="C:outer membrane-bounded periplasmic space"/>
    <property type="evidence" value="ECO:0007669"/>
    <property type="project" value="UniProtKB-ARBA"/>
</dbReference>
<dbReference type="GO" id="GO:0043190">
    <property type="term" value="C:ATP-binding cassette (ABC) transporter complex"/>
    <property type="evidence" value="ECO:0007669"/>
    <property type="project" value="InterPro"/>
</dbReference>
<comment type="caution">
    <text evidence="7">The sequence shown here is derived from an EMBL/GenBank/DDBJ whole genome shotgun (WGS) entry which is preliminary data.</text>
</comment>
<dbReference type="AlphaFoldDB" id="A0A4R6QQG1"/>
<dbReference type="PANTHER" id="PTHR30290">
    <property type="entry name" value="PERIPLASMIC BINDING COMPONENT OF ABC TRANSPORTER"/>
    <property type="match status" value="1"/>
</dbReference>
<evidence type="ECO:0000259" key="6">
    <source>
        <dbReference type="Pfam" id="PF00496"/>
    </source>
</evidence>
<dbReference type="EMBL" id="SNXS01000002">
    <property type="protein sequence ID" value="TDP72963.1"/>
    <property type="molecule type" value="Genomic_DNA"/>
</dbReference>
<dbReference type="SUPFAM" id="SSF53850">
    <property type="entry name" value="Periplasmic binding protein-like II"/>
    <property type="match status" value="1"/>
</dbReference>
<evidence type="ECO:0000313" key="7">
    <source>
        <dbReference type="EMBL" id="TDP72963.1"/>
    </source>
</evidence>
<evidence type="ECO:0000256" key="3">
    <source>
        <dbReference type="ARBA" id="ARBA00022448"/>
    </source>
</evidence>
<dbReference type="Pfam" id="PF00496">
    <property type="entry name" value="SBP_bac_5"/>
    <property type="match status" value="1"/>
</dbReference>
<dbReference type="RefSeq" id="WP_133700384.1">
    <property type="nucleotide sequence ID" value="NZ_SNXS01000002.1"/>
</dbReference>
<name>A0A4R6QQG1_9BURK</name>